<dbReference type="PANTHER" id="PTHR37819">
    <property type="entry name" value="PROTEIN PSIE"/>
    <property type="match status" value="1"/>
</dbReference>
<accession>A0A5F0MBS8</accession>
<comment type="subcellular location">
    <subcellularLocation>
        <location evidence="1">Cell inner membrane</location>
        <topology evidence="1">Multi-pass membrane protein</topology>
    </subcellularLocation>
</comment>
<protein>
    <recommendedName>
        <fullName evidence="3">Protein PsiE</fullName>
    </recommendedName>
</protein>
<comment type="caution">
    <text evidence="9">The sequence shown here is derived from an EMBL/GenBank/DDBJ whole genome shotgun (WGS) entry which is preliminary data.</text>
</comment>
<evidence type="ECO:0000256" key="3">
    <source>
        <dbReference type="ARBA" id="ARBA00021903"/>
    </source>
</evidence>
<keyword evidence="4" id="KW-1003">Cell membrane</keyword>
<dbReference type="InterPro" id="IPR020948">
    <property type="entry name" value="P_starv_induced_PsiE-like"/>
</dbReference>
<dbReference type="PIRSF" id="PIRSF029598">
    <property type="entry name" value="PsiE"/>
    <property type="match status" value="1"/>
</dbReference>
<name>A0A5F0MBS8_CARDV</name>
<evidence type="ECO:0000256" key="5">
    <source>
        <dbReference type="ARBA" id="ARBA00022692"/>
    </source>
</evidence>
<evidence type="ECO:0000256" key="4">
    <source>
        <dbReference type="ARBA" id="ARBA00022475"/>
    </source>
</evidence>
<keyword evidence="7 8" id="KW-0472">Membrane</keyword>
<evidence type="ECO:0000256" key="2">
    <source>
        <dbReference type="ARBA" id="ARBA00005632"/>
    </source>
</evidence>
<proteinExistence type="inferred from homology"/>
<dbReference type="EMBL" id="NRPP01000017">
    <property type="protein sequence ID" value="TFJ24890.1"/>
    <property type="molecule type" value="Genomic_DNA"/>
</dbReference>
<dbReference type="InterPro" id="IPR009315">
    <property type="entry name" value="P_starv_induced_PsiE"/>
</dbReference>
<evidence type="ECO:0000256" key="6">
    <source>
        <dbReference type="ARBA" id="ARBA00022989"/>
    </source>
</evidence>
<feature type="transmembrane region" description="Helical" evidence="8">
    <location>
        <begin position="56"/>
        <end position="78"/>
    </location>
</feature>
<evidence type="ECO:0000256" key="8">
    <source>
        <dbReference type="SAM" id="Phobius"/>
    </source>
</evidence>
<dbReference type="PANTHER" id="PTHR37819:SF1">
    <property type="entry name" value="PROTEIN PSIE"/>
    <property type="match status" value="1"/>
</dbReference>
<dbReference type="Pfam" id="PF06146">
    <property type="entry name" value="PsiE"/>
    <property type="match status" value="1"/>
</dbReference>
<dbReference type="RefSeq" id="WP_074402816.1">
    <property type="nucleotide sequence ID" value="NZ_CBCPJQ010000001.1"/>
</dbReference>
<dbReference type="GO" id="GO:0005886">
    <property type="term" value="C:plasma membrane"/>
    <property type="evidence" value="ECO:0007669"/>
    <property type="project" value="UniProtKB-SubCell"/>
</dbReference>
<dbReference type="NCBIfam" id="NF002765">
    <property type="entry name" value="PRK02833.1-3"/>
    <property type="match status" value="1"/>
</dbReference>
<evidence type="ECO:0000313" key="10">
    <source>
        <dbReference type="Proteomes" id="UP000297938"/>
    </source>
</evidence>
<dbReference type="Proteomes" id="UP000297938">
    <property type="component" value="Unassembled WGS sequence"/>
</dbReference>
<feature type="transmembrane region" description="Helical" evidence="8">
    <location>
        <begin position="20"/>
        <end position="44"/>
    </location>
</feature>
<organism evidence="9 10">
    <name type="scientific">Carnobacterium divergens</name>
    <name type="common">Lactobacillus divergens</name>
    <dbReference type="NCBI Taxonomy" id="2748"/>
    <lineage>
        <taxon>Bacteria</taxon>
        <taxon>Bacillati</taxon>
        <taxon>Bacillota</taxon>
        <taxon>Bacilli</taxon>
        <taxon>Lactobacillales</taxon>
        <taxon>Carnobacteriaceae</taxon>
        <taxon>Carnobacterium</taxon>
    </lineage>
</organism>
<comment type="similarity">
    <text evidence="2">Belongs to the PsiE family.</text>
</comment>
<keyword evidence="6 8" id="KW-1133">Transmembrane helix</keyword>
<evidence type="ECO:0000256" key="1">
    <source>
        <dbReference type="ARBA" id="ARBA00004429"/>
    </source>
</evidence>
<evidence type="ECO:0000256" key="7">
    <source>
        <dbReference type="ARBA" id="ARBA00023136"/>
    </source>
</evidence>
<gene>
    <name evidence="9" type="ORF">CKN69_09675</name>
</gene>
<dbReference type="GO" id="GO:0016036">
    <property type="term" value="P:cellular response to phosphate starvation"/>
    <property type="evidence" value="ECO:0007669"/>
    <property type="project" value="InterPro"/>
</dbReference>
<feature type="transmembrane region" description="Helical" evidence="8">
    <location>
        <begin position="85"/>
        <end position="102"/>
    </location>
</feature>
<feature type="transmembrane region" description="Helical" evidence="8">
    <location>
        <begin position="108"/>
        <end position="128"/>
    </location>
</feature>
<sequence length="137" mass="15894">MEHEQNKLTLKIAKGLRFILNISLSILGLVLAYCIAKEVVYIFLMIAKSGFNDYYVLIQEVLVFFLYFEFISLVVKYFESNYHFPLDYFIYIGITAIVRIIITDHGSPWDTLILACAIVVLLIALVIVNRHKLDDKR</sequence>
<evidence type="ECO:0000313" key="9">
    <source>
        <dbReference type="EMBL" id="TFJ24890.1"/>
    </source>
</evidence>
<dbReference type="AlphaFoldDB" id="A0A5F0MBS8"/>
<reference evidence="9 10" key="1">
    <citation type="journal article" date="2018" name="Int. J. Food Microbiol.">
        <title>Growth of Carnobacterium spp. isolated from chilled vacuum-packaged meat under relevant acidic conditions.</title>
        <authorList>
            <person name="Zhang P."/>
            <person name="Badoni M."/>
            <person name="Ganzle M."/>
            <person name="Yang X."/>
        </authorList>
    </citation>
    <scope>NUCLEOTIDE SEQUENCE [LARGE SCALE GENOMIC DNA]</scope>
    <source>
        <strain evidence="9 10">B2</strain>
    </source>
</reference>
<keyword evidence="5 8" id="KW-0812">Transmembrane</keyword>